<evidence type="ECO:0000256" key="4">
    <source>
        <dbReference type="ARBA" id="ARBA00022723"/>
    </source>
</evidence>
<evidence type="ECO:0000313" key="10">
    <source>
        <dbReference type="EMBL" id="AHI15945.1"/>
    </source>
</evidence>
<dbReference type="Pfam" id="PF00067">
    <property type="entry name" value="p450"/>
    <property type="match status" value="1"/>
</dbReference>
<comment type="cofactor">
    <cofactor evidence="1 8">
        <name>heme</name>
        <dbReference type="ChEBI" id="CHEBI:30413"/>
    </cofactor>
</comment>
<dbReference type="EMBL" id="KF835370">
    <property type="protein sequence ID" value="AHI15945.1"/>
    <property type="molecule type" value="mRNA"/>
</dbReference>
<dbReference type="PROSITE" id="PS00086">
    <property type="entry name" value="CYTOCHROME_P450"/>
    <property type="match status" value="1"/>
</dbReference>
<dbReference type="SUPFAM" id="SSF48264">
    <property type="entry name" value="Cytochrome P450"/>
    <property type="match status" value="1"/>
</dbReference>
<evidence type="ECO:0000256" key="1">
    <source>
        <dbReference type="ARBA" id="ARBA00001971"/>
    </source>
</evidence>
<evidence type="ECO:0000256" key="7">
    <source>
        <dbReference type="ARBA" id="ARBA00023033"/>
    </source>
</evidence>
<keyword evidence="6 8" id="KW-0408">Iron</keyword>
<comment type="similarity">
    <text evidence="2 9">Belongs to the cytochrome P450 family.</text>
</comment>
<protein>
    <submittedName>
        <fullName evidence="10">Flavonoid 3',5'-hydroxylase</fullName>
        <ecNumber evidence="10">1.14.13.88</ecNumber>
    </submittedName>
</protein>
<dbReference type="GO" id="GO:0016705">
    <property type="term" value="F:oxidoreductase activity, acting on paired donors, with incorporation or reduction of molecular oxygen"/>
    <property type="evidence" value="ECO:0007669"/>
    <property type="project" value="InterPro"/>
</dbReference>
<dbReference type="GO" id="GO:0004497">
    <property type="term" value="F:monooxygenase activity"/>
    <property type="evidence" value="ECO:0007669"/>
    <property type="project" value="UniProtKB-KW"/>
</dbReference>
<organism evidence="10">
    <name type="scientific">Pohlia nutans</name>
    <dbReference type="NCBI Taxonomy" id="140635"/>
    <lineage>
        <taxon>Eukaryota</taxon>
        <taxon>Viridiplantae</taxon>
        <taxon>Streptophyta</taxon>
        <taxon>Embryophyta</taxon>
        <taxon>Bryophyta</taxon>
        <taxon>Bryophytina</taxon>
        <taxon>Bryopsida</taxon>
        <taxon>Bryidae</taxon>
        <taxon>Bryanae</taxon>
        <taxon>Bryales</taxon>
        <taxon>Mniaceae</taxon>
        <taxon>Pohlia</taxon>
    </lineage>
</organism>
<dbReference type="InterPro" id="IPR017972">
    <property type="entry name" value="Cyt_P450_CS"/>
</dbReference>
<evidence type="ECO:0000256" key="2">
    <source>
        <dbReference type="ARBA" id="ARBA00010617"/>
    </source>
</evidence>
<dbReference type="CDD" id="cd20618">
    <property type="entry name" value="CYP71_clan"/>
    <property type="match status" value="1"/>
</dbReference>
<accession>W5XJ66</accession>
<keyword evidence="4 8" id="KW-0479">Metal-binding</keyword>
<evidence type="ECO:0000256" key="9">
    <source>
        <dbReference type="RuleBase" id="RU000461"/>
    </source>
</evidence>
<evidence type="ECO:0000256" key="3">
    <source>
        <dbReference type="ARBA" id="ARBA00022617"/>
    </source>
</evidence>
<dbReference type="GO" id="GO:0020037">
    <property type="term" value="F:heme binding"/>
    <property type="evidence" value="ECO:0007669"/>
    <property type="project" value="InterPro"/>
</dbReference>
<dbReference type="PRINTS" id="PR00385">
    <property type="entry name" value="P450"/>
</dbReference>
<dbReference type="InterPro" id="IPR036396">
    <property type="entry name" value="Cyt_P450_sf"/>
</dbReference>
<evidence type="ECO:0000256" key="6">
    <source>
        <dbReference type="ARBA" id="ARBA00023004"/>
    </source>
</evidence>
<evidence type="ECO:0000256" key="5">
    <source>
        <dbReference type="ARBA" id="ARBA00023002"/>
    </source>
</evidence>
<dbReference type="EC" id="1.14.13.88" evidence="10"/>
<dbReference type="Gene3D" id="1.10.630.10">
    <property type="entry name" value="Cytochrome P450"/>
    <property type="match status" value="1"/>
</dbReference>
<dbReference type="FunFam" id="1.10.630.10:FF:000126">
    <property type="entry name" value="Predicted protein"/>
    <property type="match status" value="1"/>
</dbReference>
<evidence type="ECO:0000256" key="8">
    <source>
        <dbReference type="PIRSR" id="PIRSR602401-1"/>
    </source>
</evidence>
<keyword evidence="7 9" id="KW-0503">Monooxygenase</keyword>
<keyword evidence="5 9" id="KW-0560">Oxidoreductase</keyword>
<feature type="binding site" description="axial binding residue" evidence="8">
    <location>
        <position position="499"/>
    </location>
    <ligand>
        <name>heme</name>
        <dbReference type="ChEBI" id="CHEBI:30413"/>
    </ligand>
    <ligandPart>
        <name>Fe</name>
        <dbReference type="ChEBI" id="CHEBI:18248"/>
    </ligandPart>
</feature>
<dbReference type="AlphaFoldDB" id="W5XJ66"/>
<dbReference type="InterPro" id="IPR001128">
    <property type="entry name" value="Cyt_P450"/>
</dbReference>
<keyword evidence="3 8" id="KW-0349">Heme</keyword>
<dbReference type="PANTHER" id="PTHR47944">
    <property type="entry name" value="CYTOCHROME P450 98A9"/>
    <property type="match status" value="1"/>
</dbReference>
<dbReference type="GO" id="GO:0005506">
    <property type="term" value="F:iron ion binding"/>
    <property type="evidence" value="ECO:0007669"/>
    <property type="project" value="InterPro"/>
</dbReference>
<name>W5XJ66_9BRYO</name>
<reference evidence="10" key="1">
    <citation type="journal article" date="2014" name="Gene">
        <title>Identification of the flavonoid 3'-hydroxylase and flavonoid 3',5'-hydroxylase genes from Antarctic moss and their regulation during abiotic stress.</title>
        <authorList>
            <person name="Liu S."/>
            <person name="Ju J."/>
            <person name="Xia G."/>
        </authorList>
    </citation>
    <scope>NUCLEOTIDE SEQUENCE</scope>
    <source>
        <strain evidence="10">MFC09063</strain>
    </source>
</reference>
<dbReference type="InterPro" id="IPR002401">
    <property type="entry name" value="Cyt_P450_E_grp-I"/>
</dbReference>
<proteinExistence type="evidence at transcript level"/>
<sequence length="566" mass="64076">MQSILSRKRSRSYRSERLSISSRMVPQMGKMAYGGVLLALGMHFLVNGTGPRWYVVGGALVAMAVPILVASCKKPLNLPPGPRGVPVLGYLPFLTDMPHRHMAELAQKFGPLVHFQLGATPAMIIASPATMKEVLMTQDQVFAARPPALLSSKYFAYTPDEQGRSHGCAGVQLGPYFRNVRRLYTMEMMSAKRMEYFKASRSEEMQVMVRTLWEESAGGRQSIDLRSTAFIPMANNVMTFMVCRKRYHGKNQATEGREVQKLINDVVRSCANVSLANFFPILRPLTAWSSEERNMAAIGKRMDAYLQSLLDARRRANPPKDEAEKTLVDVVLEFQRDDNTEIDDRTRKCVILEMILAGTETVATMVEWTMAELFRNPNIMRKVQSELDAVVGTSRFVQEEDMPNLPYLAAIFKETSRLHPPSPLLFPHECARQTQINGYDIPAHSRIFLNTWAIGRDPKVWDRPEEYNPERFMESPNLKVDHKGQSFNLLPFGAGRRICAGMPLGYSVVKLALAYLCQSFEWSLPEGMDPKTISIEERFGLALTMKHPLRSYFLKPRLPLHLYACN</sequence>
<dbReference type="PANTHER" id="PTHR47944:SF16">
    <property type="entry name" value="CYTOCHROME P450 FAMILY 1 SUBFAMILY A POLYPEPTIDE 1"/>
    <property type="match status" value="1"/>
</dbReference>
<dbReference type="PRINTS" id="PR00463">
    <property type="entry name" value="EP450I"/>
</dbReference>